<evidence type="ECO:0000256" key="1">
    <source>
        <dbReference type="SAM" id="Phobius"/>
    </source>
</evidence>
<feature type="transmembrane region" description="Helical" evidence="1">
    <location>
        <begin position="40"/>
        <end position="62"/>
    </location>
</feature>
<proteinExistence type="predicted"/>
<keyword evidence="1" id="KW-0472">Membrane</keyword>
<dbReference type="EMBL" id="JPKZ01001544">
    <property type="protein sequence ID" value="KHN81299.1"/>
    <property type="molecule type" value="Genomic_DNA"/>
</dbReference>
<organism evidence="2 3">
    <name type="scientific">Toxocara canis</name>
    <name type="common">Canine roundworm</name>
    <dbReference type="NCBI Taxonomy" id="6265"/>
    <lineage>
        <taxon>Eukaryota</taxon>
        <taxon>Metazoa</taxon>
        <taxon>Ecdysozoa</taxon>
        <taxon>Nematoda</taxon>
        <taxon>Chromadorea</taxon>
        <taxon>Rhabditida</taxon>
        <taxon>Spirurina</taxon>
        <taxon>Ascaridomorpha</taxon>
        <taxon>Ascaridoidea</taxon>
        <taxon>Toxocaridae</taxon>
        <taxon>Toxocara</taxon>
    </lineage>
</organism>
<dbReference type="AlphaFoldDB" id="A0A0B2VIV6"/>
<accession>A0A0B2VIV6</accession>
<protein>
    <submittedName>
        <fullName evidence="2">Uncharacterized protein</fullName>
    </submittedName>
</protein>
<keyword evidence="3" id="KW-1185">Reference proteome</keyword>
<keyword evidence="1" id="KW-1133">Transmembrane helix</keyword>
<keyword evidence="1" id="KW-0812">Transmembrane</keyword>
<comment type="caution">
    <text evidence="2">The sequence shown here is derived from an EMBL/GenBank/DDBJ whole genome shotgun (WGS) entry which is preliminary data.</text>
</comment>
<evidence type="ECO:0000313" key="3">
    <source>
        <dbReference type="Proteomes" id="UP000031036"/>
    </source>
</evidence>
<gene>
    <name evidence="2" type="ORF">Tcan_17856</name>
</gene>
<dbReference type="Proteomes" id="UP000031036">
    <property type="component" value="Unassembled WGS sequence"/>
</dbReference>
<name>A0A0B2VIV6_TOXCA</name>
<reference evidence="2 3" key="1">
    <citation type="submission" date="2014-11" db="EMBL/GenBank/DDBJ databases">
        <title>Genetic blueprint of the zoonotic pathogen Toxocara canis.</title>
        <authorList>
            <person name="Zhu X.-Q."/>
            <person name="Korhonen P.K."/>
            <person name="Cai H."/>
            <person name="Young N.D."/>
            <person name="Nejsum P."/>
            <person name="von Samson-Himmelstjerna G."/>
            <person name="Boag P.R."/>
            <person name="Tan P."/>
            <person name="Li Q."/>
            <person name="Min J."/>
            <person name="Yang Y."/>
            <person name="Wang X."/>
            <person name="Fang X."/>
            <person name="Hall R.S."/>
            <person name="Hofmann A."/>
            <person name="Sternberg P.W."/>
            <person name="Jex A.R."/>
            <person name="Gasser R.B."/>
        </authorList>
    </citation>
    <scope>NUCLEOTIDE SEQUENCE [LARGE SCALE GENOMIC DNA]</scope>
    <source>
        <strain evidence="2">PN_DK_2014</strain>
    </source>
</reference>
<evidence type="ECO:0000313" key="2">
    <source>
        <dbReference type="EMBL" id="KHN81299.1"/>
    </source>
</evidence>
<sequence>MASKKYDTEWELWLYEMYLSKTFNDASIIASNTFPPHYRVMFAATVFICVVFAALAQASGLFNTKTTMVSVLPVWGKPWGAFWGSPLFDGWGFGHGAEVGHNVGRGDDFTTSSAHGLKSDWGNYNYGGHGHYAKGIAYGTGAADGSANAYENGWGDGWGLGGYGFHLPWARNGYPIFNPWWLH</sequence>